<dbReference type="InterPro" id="IPR002104">
    <property type="entry name" value="Integrase_catalytic"/>
</dbReference>
<dbReference type="InterPro" id="IPR013762">
    <property type="entry name" value="Integrase-like_cat_sf"/>
</dbReference>
<evidence type="ECO:0000313" key="4">
    <source>
        <dbReference type="Proteomes" id="UP001233164"/>
    </source>
</evidence>
<dbReference type="Proteomes" id="UP001233164">
    <property type="component" value="Unassembled WGS sequence"/>
</dbReference>
<dbReference type="PROSITE" id="PS51898">
    <property type="entry name" value="TYR_RECOMBINASE"/>
    <property type="match status" value="1"/>
</dbReference>
<dbReference type="SUPFAM" id="SSF56349">
    <property type="entry name" value="DNA breaking-rejoining enzymes"/>
    <property type="match status" value="1"/>
</dbReference>
<dbReference type="Pfam" id="PF00589">
    <property type="entry name" value="Phage_integrase"/>
    <property type="match status" value="1"/>
</dbReference>
<organism evidence="3 4">
    <name type="scientific">Rhodococcus indonesiensis</name>
    <dbReference type="NCBI Taxonomy" id="3055869"/>
    <lineage>
        <taxon>Bacteria</taxon>
        <taxon>Bacillati</taxon>
        <taxon>Actinomycetota</taxon>
        <taxon>Actinomycetes</taxon>
        <taxon>Mycobacteriales</taxon>
        <taxon>Nocardiaceae</taxon>
        <taxon>Rhodococcus</taxon>
    </lineage>
</organism>
<proteinExistence type="predicted"/>
<reference evidence="3 4" key="1">
    <citation type="submission" date="2023-06" db="EMBL/GenBank/DDBJ databases">
        <title>Rhodococcus indonesiensis sp. nov a new member of the Rhodococcus ruber lineage isolated from a sediment of neutral hot spring.</title>
        <authorList>
            <person name="Kusuma A.B."/>
            <person name="Fenylestari G."/>
            <person name="Ammar F."/>
            <person name="Nouioui I."/>
            <person name="Goodfellow M."/>
        </authorList>
    </citation>
    <scope>NUCLEOTIDE SEQUENCE [LARGE SCALE GENOMIC DNA]</scope>
    <source>
        <strain evidence="3 4">CSLK01-03</strain>
    </source>
</reference>
<comment type="caution">
    <text evidence="3">The sequence shown here is derived from an EMBL/GenBank/DDBJ whole genome shotgun (WGS) entry which is preliminary data.</text>
</comment>
<sequence length="161" mass="17715">MFRQTYPGRGKLVTKETKGCRRRTVPIIEPLRPTLERLTAGRDSTAWLLTGPRGGVITTATLRDATRWDDVVREIGQPGLVRHGLRHTALTWMAAAGVELHILQRVAGHQDPAVTSRYLHPDVHAMLDAGAAFSAWWSPSGPQRPNLAVVRRSRGGDEEGA</sequence>
<gene>
    <name evidence="3" type="ORF">QT969_18640</name>
</gene>
<dbReference type="RefSeq" id="WP_289380653.1">
    <property type="nucleotide sequence ID" value="NZ_JAUBOF010000079.1"/>
</dbReference>
<dbReference type="EMBL" id="JAUBOF010000079">
    <property type="protein sequence ID" value="MDM7490305.1"/>
    <property type="molecule type" value="Genomic_DNA"/>
</dbReference>
<keyword evidence="4" id="KW-1185">Reference proteome</keyword>
<evidence type="ECO:0000256" key="1">
    <source>
        <dbReference type="ARBA" id="ARBA00023172"/>
    </source>
</evidence>
<name>A0ABT7RRQ9_9NOCA</name>
<dbReference type="InterPro" id="IPR011010">
    <property type="entry name" value="DNA_brk_join_enz"/>
</dbReference>
<evidence type="ECO:0000313" key="3">
    <source>
        <dbReference type="EMBL" id="MDM7490305.1"/>
    </source>
</evidence>
<dbReference type="Gene3D" id="1.10.443.10">
    <property type="entry name" value="Intergrase catalytic core"/>
    <property type="match status" value="1"/>
</dbReference>
<accession>A0ABT7RRQ9</accession>
<protein>
    <submittedName>
        <fullName evidence="3">Tyrosine-type recombinase/integrase</fullName>
    </submittedName>
</protein>
<evidence type="ECO:0000259" key="2">
    <source>
        <dbReference type="PROSITE" id="PS51898"/>
    </source>
</evidence>
<feature type="domain" description="Tyr recombinase" evidence="2">
    <location>
        <begin position="1"/>
        <end position="132"/>
    </location>
</feature>
<keyword evidence="1" id="KW-0233">DNA recombination</keyword>